<protein>
    <submittedName>
        <fullName evidence="1">Uncharacterized protein</fullName>
    </submittedName>
</protein>
<evidence type="ECO:0000313" key="2">
    <source>
        <dbReference type="Proteomes" id="UP000036097"/>
    </source>
</evidence>
<reference evidence="1 2" key="1">
    <citation type="submission" date="2015-05" db="EMBL/GenBank/DDBJ databases">
        <title>Photobacterium galathea sp. nov.</title>
        <authorList>
            <person name="Machado H."/>
            <person name="Gram L."/>
        </authorList>
    </citation>
    <scope>NUCLEOTIDE SEQUENCE [LARGE SCALE GENOMIC DNA]</scope>
    <source>
        <strain evidence="1 2">CGMCC 1.12159</strain>
    </source>
</reference>
<proteinExistence type="predicted"/>
<dbReference type="AlphaFoldDB" id="A0A0J1JNU6"/>
<dbReference type="Proteomes" id="UP000036097">
    <property type="component" value="Unassembled WGS sequence"/>
</dbReference>
<keyword evidence="2" id="KW-1185">Reference proteome</keyword>
<comment type="caution">
    <text evidence="1">The sequence shown here is derived from an EMBL/GenBank/DDBJ whole genome shotgun (WGS) entry which is preliminary data.</text>
</comment>
<dbReference type="RefSeq" id="WP_047880067.1">
    <property type="nucleotide sequence ID" value="NZ_LDOT01000024.1"/>
</dbReference>
<dbReference type="Pfam" id="PF07023">
    <property type="entry name" value="DUF1315"/>
    <property type="match status" value="1"/>
</dbReference>
<dbReference type="STRING" id="1195763.ABT56_16855"/>
<name>A0A0J1JNU6_9GAMM</name>
<sequence>MELEQLLNAMTPEVYLRMCQAVETGKWPDGTPLTDAQKDSALQAVMLYQSRYNTEAEHMTVAQGGELKFKSKAELKRDFSVDEKEDEAVEIARFDHRQL</sequence>
<gene>
    <name evidence="1" type="ORF">ABT56_16855</name>
</gene>
<organism evidence="1 2">
    <name type="scientific">Photobacterium aquae</name>
    <dbReference type="NCBI Taxonomy" id="1195763"/>
    <lineage>
        <taxon>Bacteria</taxon>
        <taxon>Pseudomonadati</taxon>
        <taxon>Pseudomonadota</taxon>
        <taxon>Gammaproteobacteria</taxon>
        <taxon>Vibrionales</taxon>
        <taxon>Vibrionaceae</taxon>
        <taxon>Photobacterium</taxon>
    </lineage>
</organism>
<dbReference type="PATRIC" id="fig|1195763.3.peg.3593"/>
<dbReference type="EMBL" id="LDOT01000024">
    <property type="protein sequence ID" value="KLV03902.1"/>
    <property type="molecule type" value="Genomic_DNA"/>
</dbReference>
<accession>A0A0J1JNU6</accession>
<dbReference type="InterPro" id="IPR009749">
    <property type="entry name" value="DUF1315"/>
</dbReference>
<evidence type="ECO:0000313" key="1">
    <source>
        <dbReference type="EMBL" id="KLV03902.1"/>
    </source>
</evidence>
<dbReference type="OrthoDB" id="5616307at2"/>